<feature type="non-terminal residue" evidence="2">
    <location>
        <position position="1"/>
    </location>
</feature>
<feature type="non-terminal residue" evidence="2">
    <location>
        <position position="163"/>
    </location>
</feature>
<accession>A0A099ZRJ5</accession>
<dbReference type="InterPro" id="IPR013320">
    <property type="entry name" value="ConA-like_dom_sf"/>
</dbReference>
<dbReference type="EMBL" id="KL896383">
    <property type="protein sequence ID" value="KGL83420.1"/>
    <property type="molecule type" value="Genomic_DNA"/>
</dbReference>
<dbReference type="InterPro" id="IPR006574">
    <property type="entry name" value="PRY"/>
</dbReference>
<dbReference type="InterPro" id="IPR050143">
    <property type="entry name" value="TRIM/RBCC"/>
</dbReference>
<sequence>EEVFLDPDTAHPQLVLSQDCGSVRWGETWQNLPNSLKRFEHSFCVLGQEGFTEGRHCWEVEGEVGEEPRWAIGVATESLKRKGTIYLKPEEGIWAVQQKKGRLEALTDPHNPLSLFPVPKRIWVVLDCTLKHVTFVNADNGANIFMFASLSFLGGKIYPWFWV</sequence>
<dbReference type="STRING" id="94827.A0A099ZRJ5"/>
<dbReference type="PANTHER" id="PTHR24103">
    <property type="entry name" value="E3 UBIQUITIN-PROTEIN LIGASE TRIM"/>
    <property type="match status" value="1"/>
</dbReference>
<dbReference type="InterPro" id="IPR003879">
    <property type="entry name" value="Butyrophylin_SPRY"/>
</dbReference>
<dbReference type="InterPro" id="IPR001870">
    <property type="entry name" value="B30.2/SPRY"/>
</dbReference>
<evidence type="ECO:0000313" key="2">
    <source>
        <dbReference type="EMBL" id="KGL83420.1"/>
    </source>
</evidence>
<dbReference type="Pfam" id="PF00622">
    <property type="entry name" value="SPRY"/>
    <property type="match status" value="1"/>
</dbReference>
<dbReference type="SUPFAM" id="SSF49899">
    <property type="entry name" value="Concanavalin A-like lectins/glucanases"/>
    <property type="match status" value="1"/>
</dbReference>
<dbReference type="Pfam" id="PF13765">
    <property type="entry name" value="PRY"/>
    <property type="match status" value="1"/>
</dbReference>
<dbReference type="InterPro" id="IPR003877">
    <property type="entry name" value="SPRY_dom"/>
</dbReference>
<proteinExistence type="predicted"/>
<dbReference type="InterPro" id="IPR043136">
    <property type="entry name" value="B30.2/SPRY_sf"/>
</dbReference>
<feature type="domain" description="B30.2/SPRY" evidence="1">
    <location>
        <begin position="1"/>
        <end position="163"/>
    </location>
</feature>
<reference evidence="2 3" key="1">
    <citation type="submission" date="2014-06" db="EMBL/GenBank/DDBJ databases">
        <title>Genome evolution of avian class.</title>
        <authorList>
            <person name="Zhang G."/>
            <person name="Li C."/>
        </authorList>
    </citation>
    <scope>NUCLEOTIDE SEQUENCE [LARGE SCALE GENOMIC DNA]</scope>
    <source>
        <strain evidence="2">BGI_N309</strain>
    </source>
</reference>
<dbReference type="PROSITE" id="PS50188">
    <property type="entry name" value="B302_SPRY"/>
    <property type="match status" value="1"/>
</dbReference>
<gene>
    <name evidence="2" type="ORF">N309_00217</name>
</gene>
<dbReference type="SMART" id="SM00589">
    <property type="entry name" value="PRY"/>
    <property type="match status" value="1"/>
</dbReference>
<keyword evidence="3" id="KW-1185">Reference proteome</keyword>
<dbReference type="PRINTS" id="PR01407">
    <property type="entry name" value="BUTYPHLNCDUF"/>
</dbReference>
<name>A0A099ZRJ5_TINGU</name>
<organism evidence="2 3">
    <name type="scientific">Tinamus guttatus</name>
    <name type="common">White-throated tinamou</name>
    <dbReference type="NCBI Taxonomy" id="94827"/>
    <lineage>
        <taxon>Eukaryota</taxon>
        <taxon>Metazoa</taxon>
        <taxon>Chordata</taxon>
        <taxon>Craniata</taxon>
        <taxon>Vertebrata</taxon>
        <taxon>Euteleostomi</taxon>
        <taxon>Archelosauria</taxon>
        <taxon>Archosauria</taxon>
        <taxon>Dinosauria</taxon>
        <taxon>Saurischia</taxon>
        <taxon>Theropoda</taxon>
        <taxon>Coelurosauria</taxon>
        <taxon>Aves</taxon>
        <taxon>Palaeognathae</taxon>
        <taxon>Tinamiformes</taxon>
        <taxon>Tinamidae</taxon>
        <taxon>Tinamus</taxon>
    </lineage>
</organism>
<evidence type="ECO:0000313" key="3">
    <source>
        <dbReference type="Proteomes" id="UP000053641"/>
    </source>
</evidence>
<dbReference type="AlphaFoldDB" id="A0A099ZRJ5"/>
<dbReference type="Proteomes" id="UP000053641">
    <property type="component" value="Unassembled WGS sequence"/>
</dbReference>
<dbReference type="FunFam" id="2.60.120.920:FF:000004">
    <property type="entry name" value="Butyrophilin subfamily 1 member A1"/>
    <property type="match status" value="1"/>
</dbReference>
<protein>
    <submittedName>
        <fullName evidence="2">Nuclear factor 7, ovary</fullName>
    </submittedName>
</protein>
<evidence type="ECO:0000259" key="1">
    <source>
        <dbReference type="PROSITE" id="PS50188"/>
    </source>
</evidence>
<dbReference type="Gene3D" id="2.60.120.920">
    <property type="match status" value="1"/>
</dbReference>